<dbReference type="Pfam" id="PF11827">
    <property type="entry name" value="DUF3347"/>
    <property type="match status" value="1"/>
</dbReference>
<sequence>MKTIKSIYIALFLTATALSASAQSASVNNVVAAYLDVKSALVNSDGSLAASKAKTLLTQISAVKPDVKQQATWSKLVGKLSADARHISEVTKVEQQRVSFAALSSNIYQLVKAVKPSTGALYVQYCPMKKASWLSNKKEIENPYYGDAMLTCGGVKETLAAK</sequence>
<evidence type="ECO:0000256" key="1">
    <source>
        <dbReference type="SAM" id="SignalP"/>
    </source>
</evidence>
<feature type="chain" id="PRO_5045380118" evidence="1">
    <location>
        <begin position="23"/>
        <end position="162"/>
    </location>
</feature>
<comment type="caution">
    <text evidence="3">The sequence shown here is derived from an EMBL/GenBank/DDBJ whole genome shotgun (WGS) entry which is preliminary data.</text>
</comment>
<dbReference type="RefSeq" id="WP_377125508.1">
    <property type="nucleotide sequence ID" value="NZ_JBHUHN010000001.1"/>
</dbReference>
<evidence type="ECO:0000313" key="3">
    <source>
        <dbReference type="EMBL" id="MFD2864653.1"/>
    </source>
</evidence>
<dbReference type="Proteomes" id="UP001597601">
    <property type="component" value="Unassembled WGS sequence"/>
</dbReference>
<name>A0ABW5XN45_9SPHI</name>
<evidence type="ECO:0000259" key="2">
    <source>
        <dbReference type="Pfam" id="PF11827"/>
    </source>
</evidence>
<accession>A0ABW5XN45</accession>
<evidence type="ECO:0000313" key="4">
    <source>
        <dbReference type="Proteomes" id="UP001597601"/>
    </source>
</evidence>
<gene>
    <name evidence="3" type="ORF">ACFSYC_08125</name>
</gene>
<feature type="domain" description="DUF3347" evidence="2">
    <location>
        <begin position="30"/>
        <end position="118"/>
    </location>
</feature>
<feature type="signal peptide" evidence="1">
    <location>
        <begin position="1"/>
        <end position="22"/>
    </location>
</feature>
<reference evidence="4" key="1">
    <citation type="journal article" date="2019" name="Int. J. Syst. Evol. Microbiol.">
        <title>The Global Catalogue of Microorganisms (GCM) 10K type strain sequencing project: providing services to taxonomists for standard genome sequencing and annotation.</title>
        <authorList>
            <consortium name="The Broad Institute Genomics Platform"/>
            <consortium name="The Broad Institute Genome Sequencing Center for Infectious Disease"/>
            <person name="Wu L."/>
            <person name="Ma J."/>
        </authorList>
    </citation>
    <scope>NUCLEOTIDE SEQUENCE [LARGE SCALE GENOMIC DNA]</scope>
    <source>
        <strain evidence="4">KCTC 52232</strain>
    </source>
</reference>
<protein>
    <submittedName>
        <fullName evidence="3">DUF3347 domain-containing protein</fullName>
    </submittedName>
</protein>
<dbReference type="InterPro" id="IPR021782">
    <property type="entry name" value="DUF3347"/>
</dbReference>
<dbReference type="EMBL" id="JBHUON010000007">
    <property type="protein sequence ID" value="MFD2864653.1"/>
    <property type="molecule type" value="Genomic_DNA"/>
</dbReference>
<proteinExistence type="predicted"/>
<organism evidence="3 4">
    <name type="scientific">Mucilaginibacter antarcticus</name>
    <dbReference type="NCBI Taxonomy" id="1855725"/>
    <lineage>
        <taxon>Bacteria</taxon>
        <taxon>Pseudomonadati</taxon>
        <taxon>Bacteroidota</taxon>
        <taxon>Sphingobacteriia</taxon>
        <taxon>Sphingobacteriales</taxon>
        <taxon>Sphingobacteriaceae</taxon>
        <taxon>Mucilaginibacter</taxon>
    </lineage>
</organism>
<keyword evidence="4" id="KW-1185">Reference proteome</keyword>
<keyword evidence="1" id="KW-0732">Signal</keyword>